<dbReference type="NCBIfam" id="NF006013">
    <property type="entry name" value="PRK08150.1"/>
    <property type="match status" value="1"/>
</dbReference>
<evidence type="ECO:0000256" key="1">
    <source>
        <dbReference type="ARBA" id="ARBA00005254"/>
    </source>
</evidence>
<dbReference type="OrthoDB" id="9777711at2"/>
<evidence type="ECO:0000313" key="2">
    <source>
        <dbReference type="EMBL" id="RPA64938.1"/>
    </source>
</evidence>
<dbReference type="Gene3D" id="1.10.12.10">
    <property type="entry name" value="Lyase 2-enoyl-coa Hydratase, Chain A, domain 2"/>
    <property type="match status" value="1"/>
</dbReference>
<dbReference type="EMBL" id="RKMH01000004">
    <property type="protein sequence ID" value="RPA64938.1"/>
    <property type="molecule type" value="Genomic_DNA"/>
</dbReference>
<dbReference type="PANTHER" id="PTHR43802:SF1">
    <property type="entry name" value="IP11341P-RELATED"/>
    <property type="match status" value="1"/>
</dbReference>
<dbReference type="Pfam" id="PF00378">
    <property type="entry name" value="ECH_1"/>
    <property type="match status" value="1"/>
</dbReference>
<protein>
    <submittedName>
        <fullName evidence="2">Enoyl-CoA hydratase</fullName>
        <ecNumber evidence="2">4.2.1.17</ecNumber>
    </submittedName>
</protein>
<gene>
    <name evidence="2" type="ORF">EF294_06580</name>
</gene>
<comment type="similarity">
    <text evidence="1">Belongs to the enoyl-CoA hydratase/isomerase family.</text>
</comment>
<comment type="caution">
    <text evidence="2">The sequence shown here is derived from an EMBL/GenBank/DDBJ whole genome shotgun (WGS) entry which is preliminary data.</text>
</comment>
<dbReference type="Proteomes" id="UP000267536">
    <property type="component" value="Unassembled WGS sequence"/>
</dbReference>
<accession>A0A3N4GVL8</accession>
<keyword evidence="3" id="KW-1185">Reference proteome</keyword>
<sequence>MQTAPERLSDTVTTWRDDAVAIVEITRPQKRNALDDATVLTLESFFSALTSEIRAVVLCSEGEHFCAGLDLSQLDERNTFEGVQHSRMWHRALGAIREATVPVFAVLKGAVIGGGLELASSAHVRVAEMSTFYALPEGQHGIFVGGGASVRLPRLIGVDRMIDMMLTGRRYDAVTGERIGLSQYVVDDGAGFDTALELAHSAAKIAPVSTFAVLQALPHIAEAGQREGYLIESLMAGVAQGTDEAKARMQSFLTRNQRPSTNGTPR</sequence>
<dbReference type="Gene3D" id="3.90.226.10">
    <property type="entry name" value="2-enoyl-CoA Hydratase, Chain A, domain 1"/>
    <property type="match status" value="1"/>
</dbReference>
<keyword evidence="2" id="KW-0456">Lyase</keyword>
<evidence type="ECO:0000313" key="3">
    <source>
        <dbReference type="Proteomes" id="UP000267536"/>
    </source>
</evidence>
<reference evidence="2 3" key="1">
    <citation type="submission" date="2018-11" db="EMBL/GenBank/DDBJ databases">
        <title>Draft genome sequence of Gordonia sp. RS15-1S isolated from rice stems.</title>
        <authorList>
            <person name="Muangham S."/>
        </authorList>
    </citation>
    <scope>NUCLEOTIDE SEQUENCE [LARGE SCALE GENOMIC DNA]</scope>
    <source>
        <strain evidence="2 3">RS15-1S</strain>
    </source>
</reference>
<dbReference type="SUPFAM" id="SSF52096">
    <property type="entry name" value="ClpP/crotonase"/>
    <property type="match status" value="1"/>
</dbReference>
<proteinExistence type="inferred from homology"/>
<dbReference type="InterPro" id="IPR029045">
    <property type="entry name" value="ClpP/crotonase-like_dom_sf"/>
</dbReference>
<dbReference type="EC" id="4.2.1.17" evidence="2"/>
<dbReference type="InterPro" id="IPR014748">
    <property type="entry name" value="Enoyl-CoA_hydra_C"/>
</dbReference>
<dbReference type="AlphaFoldDB" id="A0A3N4GVL8"/>
<organism evidence="2 3">
    <name type="scientific">Gordonia oryzae</name>
    <dbReference type="NCBI Taxonomy" id="2487349"/>
    <lineage>
        <taxon>Bacteria</taxon>
        <taxon>Bacillati</taxon>
        <taxon>Actinomycetota</taxon>
        <taxon>Actinomycetes</taxon>
        <taxon>Mycobacteriales</taxon>
        <taxon>Gordoniaceae</taxon>
        <taxon>Gordonia</taxon>
    </lineage>
</organism>
<dbReference type="GO" id="GO:0004300">
    <property type="term" value="F:enoyl-CoA hydratase activity"/>
    <property type="evidence" value="ECO:0007669"/>
    <property type="project" value="UniProtKB-EC"/>
</dbReference>
<name>A0A3N4GVL8_9ACTN</name>
<dbReference type="CDD" id="cd06558">
    <property type="entry name" value="crotonase-like"/>
    <property type="match status" value="1"/>
</dbReference>
<dbReference type="PANTHER" id="PTHR43802">
    <property type="entry name" value="ENOYL-COA HYDRATASE"/>
    <property type="match status" value="1"/>
</dbReference>
<dbReference type="InterPro" id="IPR001753">
    <property type="entry name" value="Enoyl-CoA_hydra/iso"/>
</dbReference>